<dbReference type="InterPro" id="IPR005545">
    <property type="entry name" value="YCII"/>
</dbReference>
<keyword evidence="4" id="KW-1185">Reference proteome</keyword>
<dbReference type="Gene3D" id="3.30.70.1060">
    <property type="entry name" value="Dimeric alpha+beta barrel"/>
    <property type="match status" value="1"/>
</dbReference>
<evidence type="ECO:0000256" key="1">
    <source>
        <dbReference type="ARBA" id="ARBA00007689"/>
    </source>
</evidence>
<feature type="domain" description="YCII-related" evidence="2">
    <location>
        <begin position="1"/>
        <end position="76"/>
    </location>
</feature>
<dbReference type="Proteomes" id="UP001526201">
    <property type="component" value="Unassembled WGS sequence"/>
</dbReference>
<dbReference type="SUPFAM" id="SSF54909">
    <property type="entry name" value="Dimeric alpha+beta barrel"/>
    <property type="match status" value="1"/>
</dbReference>
<evidence type="ECO:0000259" key="2">
    <source>
        <dbReference type="Pfam" id="PF03795"/>
    </source>
</evidence>
<dbReference type="Pfam" id="PF03795">
    <property type="entry name" value="YCII"/>
    <property type="match status" value="1"/>
</dbReference>
<reference evidence="3 4" key="1">
    <citation type="journal article" date="2022" name="BMC Genomics">
        <title>Comparative genome analysis of mycobacteria focusing on tRNA and non-coding RNA.</title>
        <authorList>
            <person name="Behra P.R.K."/>
            <person name="Pettersson B.M.F."/>
            <person name="Ramesh M."/>
            <person name="Das S."/>
            <person name="Dasgupta S."/>
            <person name="Kirsebom L.A."/>
        </authorList>
    </citation>
    <scope>NUCLEOTIDE SEQUENCE [LARGE SCALE GENOMIC DNA]</scope>
    <source>
        <strain evidence="3 4">DSM 44078</strain>
    </source>
</reference>
<dbReference type="RefSeq" id="WP_264069692.1">
    <property type="nucleotide sequence ID" value="NZ_JACKTY010000033.1"/>
</dbReference>
<gene>
    <name evidence="3" type="ORF">H7J73_21225</name>
</gene>
<accession>A0ABT3CH32</accession>
<proteinExistence type="inferred from homology"/>
<comment type="similarity">
    <text evidence="1">Belongs to the YciI family.</text>
</comment>
<name>A0ABT3CH32_9MYCO</name>
<comment type="caution">
    <text evidence="3">The sequence shown here is derived from an EMBL/GenBank/DDBJ whole genome shotgun (WGS) entry which is preliminary data.</text>
</comment>
<sequence length="91" mass="9913">MFHILTITYQQPADVIAEMRPAHMEWLQAEIEAGRLILTGRLESQQGGVLITGDISTEAAEELMAADPYSQAGLVHYERVGFTGGGRARGL</sequence>
<dbReference type="InterPro" id="IPR011008">
    <property type="entry name" value="Dimeric_a/b-barrel"/>
</dbReference>
<organism evidence="3 4">
    <name type="scientific">Mycolicibacterium komossense</name>
    <dbReference type="NCBI Taxonomy" id="1779"/>
    <lineage>
        <taxon>Bacteria</taxon>
        <taxon>Bacillati</taxon>
        <taxon>Actinomycetota</taxon>
        <taxon>Actinomycetes</taxon>
        <taxon>Mycobacteriales</taxon>
        <taxon>Mycobacteriaceae</taxon>
        <taxon>Mycolicibacterium</taxon>
    </lineage>
</organism>
<dbReference type="PANTHER" id="PTHR37828">
    <property type="entry name" value="GSR2449 PROTEIN"/>
    <property type="match status" value="1"/>
</dbReference>
<dbReference type="EMBL" id="JACKTY010000033">
    <property type="protein sequence ID" value="MCV7228541.1"/>
    <property type="molecule type" value="Genomic_DNA"/>
</dbReference>
<dbReference type="PANTHER" id="PTHR37828:SF1">
    <property type="entry name" value="YCII-RELATED DOMAIN-CONTAINING PROTEIN"/>
    <property type="match status" value="1"/>
</dbReference>
<protein>
    <submittedName>
        <fullName evidence="3">GTP cyclohydrolase</fullName>
    </submittedName>
</protein>
<evidence type="ECO:0000313" key="4">
    <source>
        <dbReference type="Proteomes" id="UP001526201"/>
    </source>
</evidence>
<evidence type="ECO:0000313" key="3">
    <source>
        <dbReference type="EMBL" id="MCV7228541.1"/>
    </source>
</evidence>